<dbReference type="SUPFAM" id="SSF56112">
    <property type="entry name" value="Protein kinase-like (PK-like)"/>
    <property type="match status" value="1"/>
</dbReference>
<dbReference type="InterPro" id="IPR017441">
    <property type="entry name" value="Protein_kinase_ATP_BS"/>
</dbReference>
<evidence type="ECO:0000313" key="16">
    <source>
        <dbReference type="EMBL" id="CAH1790886.1"/>
    </source>
</evidence>
<keyword evidence="4" id="KW-0963">Cytoplasm</keyword>
<dbReference type="AlphaFoldDB" id="A0A8S4P9Q6"/>
<keyword evidence="7 12" id="KW-0547">Nucleotide-binding</keyword>
<evidence type="ECO:0000256" key="9">
    <source>
        <dbReference type="ARBA" id="ARBA00022840"/>
    </source>
</evidence>
<dbReference type="FunFam" id="3.30.200.20:FF:000049">
    <property type="entry name" value="cyclin-dependent kinase-like 1 isoform X1"/>
    <property type="match status" value="1"/>
</dbReference>
<dbReference type="CDD" id="cd07847">
    <property type="entry name" value="STKc_CDKL1_4"/>
    <property type="match status" value="1"/>
</dbReference>
<feature type="compositionally biased region" description="Polar residues" evidence="14">
    <location>
        <begin position="317"/>
        <end position="339"/>
    </location>
</feature>
<dbReference type="FunFam" id="1.10.510.10:FF:000191">
    <property type="entry name" value="cyclin-dependent kinase-like 1 isoform X1"/>
    <property type="match status" value="1"/>
</dbReference>
<dbReference type="Pfam" id="PF00069">
    <property type="entry name" value="Pkinase"/>
    <property type="match status" value="1"/>
</dbReference>
<name>A0A8S4P9Q6_OWEFU</name>
<comment type="catalytic activity">
    <reaction evidence="10">
        <text>L-threonyl-[protein] + ATP = O-phospho-L-threonyl-[protein] + ADP + H(+)</text>
        <dbReference type="Rhea" id="RHEA:46608"/>
        <dbReference type="Rhea" id="RHEA-COMP:11060"/>
        <dbReference type="Rhea" id="RHEA-COMP:11605"/>
        <dbReference type="ChEBI" id="CHEBI:15378"/>
        <dbReference type="ChEBI" id="CHEBI:30013"/>
        <dbReference type="ChEBI" id="CHEBI:30616"/>
        <dbReference type="ChEBI" id="CHEBI:61977"/>
        <dbReference type="ChEBI" id="CHEBI:456216"/>
        <dbReference type="EC" id="2.7.11.22"/>
    </reaction>
</comment>
<dbReference type="PROSITE" id="PS00107">
    <property type="entry name" value="PROTEIN_KINASE_ATP"/>
    <property type="match status" value="1"/>
</dbReference>
<dbReference type="SMART" id="SM00220">
    <property type="entry name" value="S_TKc"/>
    <property type="match status" value="1"/>
</dbReference>
<keyword evidence="9 12" id="KW-0067">ATP-binding</keyword>
<evidence type="ECO:0000256" key="5">
    <source>
        <dbReference type="ARBA" id="ARBA00022527"/>
    </source>
</evidence>
<evidence type="ECO:0000256" key="7">
    <source>
        <dbReference type="ARBA" id="ARBA00022741"/>
    </source>
</evidence>
<keyword evidence="17" id="KW-1185">Reference proteome</keyword>
<feature type="compositionally biased region" description="Basic residues" evidence="14">
    <location>
        <begin position="343"/>
        <end position="357"/>
    </location>
</feature>
<dbReference type="OrthoDB" id="548217at2759"/>
<evidence type="ECO:0000256" key="13">
    <source>
        <dbReference type="RuleBase" id="RU000304"/>
    </source>
</evidence>
<feature type="domain" description="Protein kinase" evidence="15">
    <location>
        <begin position="5"/>
        <end position="288"/>
    </location>
</feature>
<comment type="caution">
    <text evidence="16">The sequence shown here is derived from an EMBL/GenBank/DDBJ whole genome shotgun (WGS) entry which is preliminary data.</text>
</comment>
<dbReference type="PANTHER" id="PTHR24056:SF222">
    <property type="entry name" value="CYCLIN-DEPENDENT KINASE-LIKE 1"/>
    <property type="match status" value="1"/>
</dbReference>
<dbReference type="PANTHER" id="PTHR24056">
    <property type="entry name" value="CELL DIVISION PROTEIN KINASE"/>
    <property type="match status" value="1"/>
</dbReference>
<reference evidence="16" key="1">
    <citation type="submission" date="2022-03" db="EMBL/GenBank/DDBJ databases">
        <authorList>
            <person name="Martin C."/>
        </authorList>
    </citation>
    <scope>NUCLEOTIDE SEQUENCE</scope>
</reference>
<dbReference type="EC" id="2.7.11.22" evidence="3"/>
<evidence type="ECO:0000256" key="11">
    <source>
        <dbReference type="ARBA" id="ARBA00048367"/>
    </source>
</evidence>
<evidence type="ECO:0000256" key="1">
    <source>
        <dbReference type="ARBA" id="ARBA00004496"/>
    </source>
</evidence>
<protein>
    <recommendedName>
        <fullName evidence="3">cyclin-dependent kinase</fullName>
        <ecNumber evidence="3">2.7.11.22</ecNumber>
    </recommendedName>
</protein>
<comment type="catalytic activity">
    <reaction evidence="11">
        <text>L-seryl-[protein] + ATP = O-phospho-L-seryl-[protein] + ADP + H(+)</text>
        <dbReference type="Rhea" id="RHEA:17989"/>
        <dbReference type="Rhea" id="RHEA-COMP:9863"/>
        <dbReference type="Rhea" id="RHEA-COMP:11604"/>
        <dbReference type="ChEBI" id="CHEBI:15378"/>
        <dbReference type="ChEBI" id="CHEBI:29999"/>
        <dbReference type="ChEBI" id="CHEBI:30616"/>
        <dbReference type="ChEBI" id="CHEBI:83421"/>
        <dbReference type="ChEBI" id="CHEBI:456216"/>
        <dbReference type="EC" id="2.7.11.22"/>
    </reaction>
</comment>
<keyword evidence="8" id="KW-0418">Kinase</keyword>
<dbReference type="GO" id="GO:0004693">
    <property type="term" value="F:cyclin-dependent protein serine/threonine kinase activity"/>
    <property type="evidence" value="ECO:0007669"/>
    <property type="project" value="UniProtKB-EC"/>
</dbReference>
<dbReference type="GO" id="GO:0005524">
    <property type="term" value="F:ATP binding"/>
    <property type="evidence" value="ECO:0007669"/>
    <property type="project" value="UniProtKB-UniRule"/>
</dbReference>
<organism evidence="16 17">
    <name type="scientific">Owenia fusiformis</name>
    <name type="common">Polychaete worm</name>
    <dbReference type="NCBI Taxonomy" id="6347"/>
    <lineage>
        <taxon>Eukaryota</taxon>
        <taxon>Metazoa</taxon>
        <taxon>Spiralia</taxon>
        <taxon>Lophotrochozoa</taxon>
        <taxon>Annelida</taxon>
        <taxon>Polychaeta</taxon>
        <taxon>Sedentaria</taxon>
        <taxon>Canalipalpata</taxon>
        <taxon>Sabellida</taxon>
        <taxon>Oweniida</taxon>
        <taxon>Oweniidae</taxon>
        <taxon>Owenia</taxon>
    </lineage>
</organism>
<dbReference type="InterPro" id="IPR050108">
    <property type="entry name" value="CDK"/>
</dbReference>
<comment type="subcellular location">
    <subcellularLocation>
        <location evidence="1">Cytoplasm</location>
    </subcellularLocation>
</comment>
<evidence type="ECO:0000256" key="2">
    <source>
        <dbReference type="ARBA" id="ARBA00006485"/>
    </source>
</evidence>
<dbReference type="InterPro" id="IPR011009">
    <property type="entry name" value="Kinase-like_dom_sf"/>
</dbReference>
<feature type="compositionally biased region" description="Basic and acidic residues" evidence="14">
    <location>
        <begin position="358"/>
        <end position="370"/>
    </location>
</feature>
<keyword evidence="5 13" id="KW-0723">Serine/threonine-protein kinase</keyword>
<dbReference type="GO" id="GO:0005737">
    <property type="term" value="C:cytoplasm"/>
    <property type="evidence" value="ECO:0007669"/>
    <property type="project" value="UniProtKB-SubCell"/>
</dbReference>
<feature type="binding site" evidence="12">
    <location>
        <position position="35"/>
    </location>
    <ligand>
        <name>ATP</name>
        <dbReference type="ChEBI" id="CHEBI:30616"/>
    </ligand>
</feature>
<evidence type="ECO:0000313" key="17">
    <source>
        <dbReference type="Proteomes" id="UP000749559"/>
    </source>
</evidence>
<feature type="region of interest" description="Disordered" evidence="14">
    <location>
        <begin position="302"/>
        <end position="370"/>
    </location>
</feature>
<evidence type="ECO:0000256" key="4">
    <source>
        <dbReference type="ARBA" id="ARBA00022490"/>
    </source>
</evidence>
<proteinExistence type="inferred from homology"/>
<dbReference type="PROSITE" id="PS50011">
    <property type="entry name" value="PROTEIN_KINASE_DOM"/>
    <property type="match status" value="1"/>
</dbReference>
<evidence type="ECO:0000256" key="8">
    <source>
        <dbReference type="ARBA" id="ARBA00022777"/>
    </source>
</evidence>
<comment type="similarity">
    <text evidence="2">Belongs to the protein kinase superfamily. CMGC Ser/Thr protein kinase family. CDC2/CDKX subfamily.</text>
</comment>
<sequence length="370" mass="42707">MMEKYEKHGKIGEGSYGVVFKCRNKDTGAYVAIKKFVESEDDPLIKKIAMREIRMLKQLKHINLVNLIEVFKRKKRLHLVFEYVDHTVLNELDRHPKGVPEIQTKRIIYQTLCAVQFCHQHNCIHRDVKPENILITKNGVVKLCDFGFARLLTGPGDDYTDYVATRWYRAPELLVGDTQYGPPVDIWAIGCVFAELLTGQALWPGRSDVDQLHCIRKTLGDLLPRHMEIFSNNAFFKGLVIPTPDRHEPLEDKFPLASPQAMSFMHGCFAMDPQQRLTCDELLEHPYFDNKGYGITQYNEDHKKAAKKLEEKRQKQQSRGHQTLPQLTNNHPAQSTSPAPTLHKPHTQVHTDKKKAKPDKQYHDTHFPNI</sequence>
<dbReference type="Proteomes" id="UP000749559">
    <property type="component" value="Unassembled WGS sequence"/>
</dbReference>
<dbReference type="Gene3D" id="1.10.510.10">
    <property type="entry name" value="Transferase(Phosphotransferase) domain 1"/>
    <property type="match status" value="1"/>
</dbReference>
<evidence type="ECO:0000256" key="10">
    <source>
        <dbReference type="ARBA" id="ARBA00047811"/>
    </source>
</evidence>
<dbReference type="InterPro" id="IPR000719">
    <property type="entry name" value="Prot_kinase_dom"/>
</dbReference>
<accession>A0A8S4P9Q6</accession>
<evidence type="ECO:0000256" key="12">
    <source>
        <dbReference type="PROSITE-ProRule" id="PRU10141"/>
    </source>
</evidence>
<evidence type="ECO:0000256" key="6">
    <source>
        <dbReference type="ARBA" id="ARBA00022679"/>
    </source>
</evidence>
<dbReference type="EMBL" id="CAIIXF020000008">
    <property type="protein sequence ID" value="CAH1790886.1"/>
    <property type="molecule type" value="Genomic_DNA"/>
</dbReference>
<gene>
    <name evidence="16" type="ORF">OFUS_LOCUS16042</name>
</gene>
<dbReference type="GO" id="GO:0005634">
    <property type="term" value="C:nucleus"/>
    <property type="evidence" value="ECO:0007669"/>
    <property type="project" value="TreeGrafter"/>
</dbReference>
<evidence type="ECO:0000256" key="3">
    <source>
        <dbReference type="ARBA" id="ARBA00012425"/>
    </source>
</evidence>
<dbReference type="Gene3D" id="3.30.200.20">
    <property type="entry name" value="Phosphorylase Kinase, domain 1"/>
    <property type="match status" value="1"/>
</dbReference>
<evidence type="ECO:0000259" key="15">
    <source>
        <dbReference type="PROSITE" id="PS50011"/>
    </source>
</evidence>
<keyword evidence="6" id="KW-0808">Transferase</keyword>
<evidence type="ECO:0000256" key="14">
    <source>
        <dbReference type="SAM" id="MobiDB-lite"/>
    </source>
</evidence>
<feature type="compositionally biased region" description="Basic and acidic residues" evidence="14">
    <location>
        <begin position="302"/>
        <end position="314"/>
    </location>
</feature>
<dbReference type="PROSITE" id="PS00108">
    <property type="entry name" value="PROTEIN_KINASE_ST"/>
    <property type="match status" value="1"/>
</dbReference>
<dbReference type="InterPro" id="IPR008271">
    <property type="entry name" value="Ser/Thr_kinase_AS"/>
</dbReference>